<evidence type="ECO:0000313" key="2">
    <source>
        <dbReference type="EMBL" id="SNT67888.1"/>
    </source>
</evidence>
<dbReference type="Gene3D" id="3.90.550.10">
    <property type="entry name" value="Spore Coat Polysaccharide Biosynthesis Protein SpsA, Chain A"/>
    <property type="match status" value="1"/>
</dbReference>
<reference evidence="2 3" key="1">
    <citation type="submission" date="2017-07" db="EMBL/GenBank/DDBJ databases">
        <authorList>
            <person name="Sun Z.S."/>
            <person name="Albrecht U."/>
            <person name="Echele G."/>
            <person name="Lee C.C."/>
        </authorList>
    </citation>
    <scope>NUCLEOTIDE SEQUENCE [LARGE SCALE GENOMIC DNA]</scope>
    <source>
        <strain evidence="2 3">CGMCC 1.12710</strain>
    </source>
</reference>
<protein>
    <recommendedName>
        <fullName evidence="1">Glycosyltransferase 2-like domain-containing protein</fullName>
    </recommendedName>
</protein>
<gene>
    <name evidence="2" type="ORF">SAMN06297382_0381</name>
</gene>
<dbReference type="SUPFAM" id="SSF53448">
    <property type="entry name" value="Nucleotide-diphospho-sugar transferases"/>
    <property type="match status" value="1"/>
</dbReference>
<dbReference type="RefSeq" id="WP_089410887.1">
    <property type="nucleotide sequence ID" value="NZ_FZQA01000001.1"/>
</dbReference>
<organism evidence="2 3">
    <name type="scientific">Amphiplicatus metriothermophilus</name>
    <dbReference type="NCBI Taxonomy" id="1519374"/>
    <lineage>
        <taxon>Bacteria</taxon>
        <taxon>Pseudomonadati</taxon>
        <taxon>Pseudomonadota</taxon>
        <taxon>Alphaproteobacteria</taxon>
        <taxon>Parvularculales</taxon>
        <taxon>Parvularculaceae</taxon>
        <taxon>Amphiplicatus</taxon>
    </lineage>
</organism>
<evidence type="ECO:0000259" key="1">
    <source>
        <dbReference type="Pfam" id="PF00535"/>
    </source>
</evidence>
<name>A0A239PJD3_9PROT</name>
<dbReference type="InterPro" id="IPR001173">
    <property type="entry name" value="Glyco_trans_2-like"/>
</dbReference>
<feature type="domain" description="Glycosyltransferase 2-like" evidence="1">
    <location>
        <begin position="12"/>
        <end position="118"/>
    </location>
</feature>
<dbReference type="PANTHER" id="PTHR43179:SF7">
    <property type="entry name" value="RHAMNOSYLTRANSFERASE WBBL"/>
    <property type="match status" value="1"/>
</dbReference>
<dbReference type="PANTHER" id="PTHR43179">
    <property type="entry name" value="RHAMNOSYLTRANSFERASE WBBL"/>
    <property type="match status" value="1"/>
</dbReference>
<dbReference type="EMBL" id="FZQA01000001">
    <property type="protein sequence ID" value="SNT67888.1"/>
    <property type="molecule type" value="Genomic_DNA"/>
</dbReference>
<proteinExistence type="predicted"/>
<dbReference type="CDD" id="cd04186">
    <property type="entry name" value="GT_2_like_c"/>
    <property type="match status" value="1"/>
</dbReference>
<dbReference type="InterPro" id="IPR029044">
    <property type="entry name" value="Nucleotide-diphossugar_trans"/>
</dbReference>
<dbReference type="OrthoDB" id="9783791at2"/>
<dbReference type="Proteomes" id="UP000198346">
    <property type="component" value="Unassembled WGS sequence"/>
</dbReference>
<sequence length="324" mass="35100">MSEVSPARSPISAIVVTYYTGPLLARALASLKAQPEIGEIIVVDNGNWDGAVRAAAAATPEGAPVEIVSGHGNVGFAAGCNLGARRAKGAYLLFLNPDACLPSGGAARLLADAAKLERPWLLGCKIVDPDGTEQQGSRRATLTPWRAFVEATKLYAIAPRHPYFRRFNLHGEPCPKELRRLPVISGACFFLPREDYLAVGGMDERYFLHVEDVDFCLRFARAGGGVWFDPHVGVTHFKSSSRASPVRIEMRKTASMLRYFQAHFADPYPPGFLTFVGASLWAAFALQTMGRAFGRAFAYLGFAARAGAGGLARARRLAARRFAR</sequence>
<evidence type="ECO:0000313" key="3">
    <source>
        <dbReference type="Proteomes" id="UP000198346"/>
    </source>
</evidence>
<accession>A0A239PJD3</accession>
<keyword evidence="3" id="KW-1185">Reference proteome</keyword>
<dbReference type="Pfam" id="PF00535">
    <property type="entry name" value="Glycos_transf_2"/>
    <property type="match status" value="1"/>
</dbReference>
<dbReference type="AlphaFoldDB" id="A0A239PJD3"/>